<dbReference type="GO" id="GO:0016740">
    <property type="term" value="F:transferase activity"/>
    <property type="evidence" value="ECO:0007669"/>
    <property type="project" value="UniProtKB-KW"/>
</dbReference>
<feature type="domain" description="HDOD" evidence="1">
    <location>
        <begin position="14"/>
        <end position="203"/>
    </location>
</feature>
<dbReference type="Pfam" id="PF08668">
    <property type="entry name" value="HDOD"/>
    <property type="match status" value="1"/>
</dbReference>
<dbReference type="SUPFAM" id="SSF109604">
    <property type="entry name" value="HD-domain/PDEase-like"/>
    <property type="match status" value="1"/>
</dbReference>
<accession>A0A2S6HD61</accession>
<dbReference type="AlphaFoldDB" id="A0A2S6HD61"/>
<dbReference type="InterPro" id="IPR003607">
    <property type="entry name" value="HD/PDEase_dom"/>
</dbReference>
<dbReference type="EMBL" id="PTIZ01000006">
    <property type="protein sequence ID" value="PPK75376.1"/>
    <property type="molecule type" value="Genomic_DNA"/>
</dbReference>
<dbReference type="InterPro" id="IPR006675">
    <property type="entry name" value="HDIG_dom"/>
</dbReference>
<reference evidence="2 3" key="1">
    <citation type="submission" date="2018-02" db="EMBL/GenBank/DDBJ databases">
        <title>Subsurface microbial communities from deep shales in Ohio and West Virginia, USA.</title>
        <authorList>
            <person name="Wrighton K."/>
        </authorList>
    </citation>
    <scope>NUCLEOTIDE SEQUENCE [LARGE SCALE GENOMIC DNA]</scope>
    <source>
        <strain evidence="2 3">OWC-DMM</strain>
    </source>
</reference>
<keyword evidence="2" id="KW-0808">Transferase</keyword>
<evidence type="ECO:0000313" key="2">
    <source>
        <dbReference type="EMBL" id="PPK75376.1"/>
    </source>
</evidence>
<dbReference type="PROSITE" id="PS51833">
    <property type="entry name" value="HDOD"/>
    <property type="match status" value="1"/>
</dbReference>
<dbReference type="CDD" id="cd00077">
    <property type="entry name" value="HDc"/>
    <property type="match status" value="1"/>
</dbReference>
<evidence type="ECO:0000313" key="3">
    <source>
        <dbReference type="Proteomes" id="UP000240010"/>
    </source>
</evidence>
<protein>
    <submittedName>
        <fullName evidence="2">Putative nucleotidyltransferase with HDIG domain</fullName>
    </submittedName>
</protein>
<dbReference type="RefSeq" id="WP_104429227.1">
    <property type="nucleotide sequence ID" value="NZ_PTIZ01000006.1"/>
</dbReference>
<dbReference type="NCBIfam" id="TIGR00277">
    <property type="entry name" value="HDIG"/>
    <property type="match status" value="1"/>
</dbReference>
<dbReference type="PANTHER" id="PTHR33525:SF3">
    <property type="entry name" value="RIBONUCLEASE Y"/>
    <property type="match status" value="1"/>
</dbReference>
<comment type="caution">
    <text evidence="2">The sequence shown here is derived from an EMBL/GenBank/DDBJ whole genome shotgun (WGS) entry which is preliminary data.</text>
</comment>
<proteinExistence type="predicted"/>
<gene>
    <name evidence="2" type="ORF">B0F87_106224</name>
</gene>
<organism evidence="2 3">
    <name type="scientific">Methylobacter tundripaludum</name>
    <dbReference type="NCBI Taxonomy" id="173365"/>
    <lineage>
        <taxon>Bacteria</taxon>
        <taxon>Pseudomonadati</taxon>
        <taxon>Pseudomonadota</taxon>
        <taxon>Gammaproteobacteria</taxon>
        <taxon>Methylococcales</taxon>
        <taxon>Methylococcaceae</taxon>
        <taxon>Methylobacter</taxon>
    </lineage>
</organism>
<dbReference type="PANTHER" id="PTHR33525">
    <property type="match status" value="1"/>
</dbReference>
<dbReference type="InterPro" id="IPR013976">
    <property type="entry name" value="HDOD"/>
</dbReference>
<sequence length="272" mass="30371">MPLLKNKFACLANLPSMPTLLMEALQQINGKQNLTLLVDKIGQDPSIVIRILRIANSPFYGMPREIGSLREAIVLLGINRIKDMLMSLCFSKMLPAQHKDFNYDLFLHHSMAVAECTRQLANCTSTSPDFAFTAGLLHDIGDLVIVMLFPDEFSQLVKMSEKFGIEEEQKVLGFNHTIIGGKAAQYWNFPQEIQEAIEQHETYPESATTKSLGLLVYTANLLIVNTERPDKSALEEHEPICTALAILNVSIDQAAHCTDSGRQFADQILTLH</sequence>
<evidence type="ECO:0000259" key="1">
    <source>
        <dbReference type="PROSITE" id="PS51833"/>
    </source>
</evidence>
<name>A0A2S6HD61_9GAMM</name>
<dbReference type="InterPro" id="IPR052340">
    <property type="entry name" value="RNase_Y/CdgJ"/>
</dbReference>
<dbReference type="Gene3D" id="1.10.3210.10">
    <property type="entry name" value="Hypothetical protein af1432"/>
    <property type="match status" value="1"/>
</dbReference>
<dbReference type="Proteomes" id="UP000240010">
    <property type="component" value="Unassembled WGS sequence"/>
</dbReference>